<reference evidence="4" key="1">
    <citation type="journal article" date="2019" name="Int. J. Syst. Evol. Microbiol.">
        <title>The Global Catalogue of Microorganisms (GCM) 10K type strain sequencing project: providing services to taxonomists for standard genome sequencing and annotation.</title>
        <authorList>
            <consortium name="The Broad Institute Genomics Platform"/>
            <consortium name="The Broad Institute Genome Sequencing Center for Infectious Disease"/>
            <person name="Wu L."/>
            <person name="Ma J."/>
        </authorList>
    </citation>
    <scope>NUCLEOTIDE SEQUENCE [LARGE SCALE GENOMIC DNA]</scope>
    <source>
        <strain evidence="4">CCUG 70865</strain>
    </source>
</reference>
<dbReference type="PANTHER" id="PTHR39199:SF1">
    <property type="entry name" value="BLR5128 PROTEIN"/>
    <property type="match status" value="1"/>
</dbReference>
<feature type="domain" description="CASTOR ACT" evidence="2">
    <location>
        <begin position="70"/>
        <end position="126"/>
    </location>
</feature>
<dbReference type="InterPro" id="IPR018717">
    <property type="entry name" value="DUF2241"/>
</dbReference>
<dbReference type="RefSeq" id="WP_379816232.1">
    <property type="nucleotide sequence ID" value="NZ_JBHUDZ010000002.1"/>
</dbReference>
<dbReference type="InterPro" id="IPR027795">
    <property type="entry name" value="CASTOR_ACT_dom"/>
</dbReference>
<keyword evidence="4" id="KW-1185">Reference proteome</keyword>
<organism evidence="3 4">
    <name type="scientific">Flavobacterium artemisiae</name>
    <dbReference type="NCBI Taxonomy" id="2126556"/>
    <lineage>
        <taxon>Bacteria</taxon>
        <taxon>Pseudomonadati</taxon>
        <taxon>Bacteroidota</taxon>
        <taxon>Flavobacteriia</taxon>
        <taxon>Flavobacteriales</taxon>
        <taxon>Flavobacteriaceae</taxon>
        <taxon>Flavobacterium</taxon>
    </lineage>
</organism>
<dbReference type="Proteomes" id="UP001597138">
    <property type="component" value="Unassembled WGS sequence"/>
</dbReference>
<protein>
    <submittedName>
        <fullName evidence="3">ACT domain-containing protein</fullName>
    </submittedName>
</protein>
<evidence type="ECO:0000313" key="3">
    <source>
        <dbReference type="EMBL" id="MFD1601799.1"/>
    </source>
</evidence>
<evidence type="ECO:0000313" key="4">
    <source>
        <dbReference type="Proteomes" id="UP001597138"/>
    </source>
</evidence>
<sequence length="129" mass="14436">MSGEKNLNTILKNLNPILNEGRYVYCCVNDIDNIPFSKISFLFKETEGITVVLKKEDADQLNLEYSYVAAWITFKVHSSLEAVGMTAAFSTALGNENISCNVVAAYFHDHIFIDEKDAEKAMNVLSSFN</sequence>
<dbReference type="InterPro" id="IPR045865">
    <property type="entry name" value="ACT-like_dom_sf"/>
</dbReference>
<evidence type="ECO:0000259" key="1">
    <source>
        <dbReference type="Pfam" id="PF10000"/>
    </source>
</evidence>
<evidence type="ECO:0000259" key="2">
    <source>
        <dbReference type="Pfam" id="PF13840"/>
    </source>
</evidence>
<feature type="domain" description="DUF2241" evidence="1">
    <location>
        <begin position="2"/>
        <end position="69"/>
    </location>
</feature>
<name>A0ABW4H8R5_9FLAO</name>
<accession>A0ABW4H8R5</accession>
<dbReference type="Gene3D" id="3.30.2130.10">
    <property type="entry name" value="VC0802-like"/>
    <property type="match status" value="1"/>
</dbReference>
<gene>
    <name evidence="3" type="ORF">ACFSC2_03500</name>
</gene>
<dbReference type="SUPFAM" id="SSF55021">
    <property type="entry name" value="ACT-like"/>
    <property type="match status" value="2"/>
</dbReference>
<dbReference type="EMBL" id="JBHUDZ010000002">
    <property type="protein sequence ID" value="MFD1601799.1"/>
    <property type="molecule type" value="Genomic_DNA"/>
</dbReference>
<comment type="caution">
    <text evidence="3">The sequence shown here is derived from an EMBL/GenBank/DDBJ whole genome shotgun (WGS) entry which is preliminary data.</text>
</comment>
<proteinExistence type="predicted"/>
<dbReference type="Pfam" id="PF10000">
    <property type="entry name" value="ACT_3"/>
    <property type="match status" value="1"/>
</dbReference>
<dbReference type="PANTHER" id="PTHR39199">
    <property type="entry name" value="BLR5128 PROTEIN"/>
    <property type="match status" value="1"/>
</dbReference>
<dbReference type="Pfam" id="PF13840">
    <property type="entry name" value="ACT_7"/>
    <property type="match status" value="1"/>
</dbReference>